<evidence type="ECO:0000256" key="1">
    <source>
        <dbReference type="ARBA" id="ARBA00004141"/>
    </source>
</evidence>
<dbReference type="Gene3D" id="1.20.1250.20">
    <property type="entry name" value="MFS general substrate transporter like domains"/>
    <property type="match status" value="1"/>
</dbReference>
<evidence type="ECO:0000256" key="2">
    <source>
        <dbReference type="SAM" id="Phobius"/>
    </source>
</evidence>
<feature type="domain" description="Major facilitator superfamily (MFS) profile" evidence="3">
    <location>
        <begin position="11"/>
        <end position="108"/>
    </location>
</feature>
<evidence type="ECO:0000313" key="5">
    <source>
        <dbReference type="Proteomes" id="UP000738349"/>
    </source>
</evidence>
<reference evidence="4" key="1">
    <citation type="journal article" date="2021" name="Nat. Commun.">
        <title>Genetic determinants of endophytism in the Arabidopsis root mycobiome.</title>
        <authorList>
            <person name="Mesny F."/>
            <person name="Miyauchi S."/>
            <person name="Thiergart T."/>
            <person name="Pickel B."/>
            <person name="Atanasova L."/>
            <person name="Karlsson M."/>
            <person name="Huettel B."/>
            <person name="Barry K.W."/>
            <person name="Haridas S."/>
            <person name="Chen C."/>
            <person name="Bauer D."/>
            <person name="Andreopoulos W."/>
            <person name="Pangilinan J."/>
            <person name="LaButti K."/>
            <person name="Riley R."/>
            <person name="Lipzen A."/>
            <person name="Clum A."/>
            <person name="Drula E."/>
            <person name="Henrissat B."/>
            <person name="Kohler A."/>
            <person name="Grigoriev I.V."/>
            <person name="Martin F.M."/>
            <person name="Hacquard S."/>
        </authorList>
    </citation>
    <scope>NUCLEOTIDE SEQUENCE</scope>
    <source>
        <strain evidence="4">MPI-CAGE-AT-0147</strain>
    </source>
</reference>
<proteinExistence type="predicted"/>
<keyword evidence="2" id="KW-1133">Transmembrane helix</keyword>
<evidence type="ECO:0000313" key="4">
    <source>
        <dbReference type="EMBL" id="KAH7109207.1"/>
    </source>
</evidence>
<name>A0A9P9CYF1_9HYPO</name>
<protein>
    <recommendedName>
        <fullName evidence="3">Major facilitator superfamily (MFS) profile domain-containing protein</fullName>
    </recommendedName>
</protein>
<dbReference type="GO" id="GO:0022857">
    <property type="term" value="F:transmembrane transporter activity"/>
    <property type="evidence" value="ECO:0007669"/>
    <property type="project" value="InterPro"/>
</dbReference>
<dbReference type="OrthoDB" id="10021397at2759"/>
<dbReference type="EMBL" id="JAGMUV010000053">
    <property type="protein sequence ID" value="KAH7109207.1"/>
    <property type="molecule type" value="Genomic_DNA"/>
</dbReference>
<accession>A0A9P9CYF1</accession>
<feature type="transmembrane region" description="Helical" evidence="2">
    <location>
        <begin position="75"/>
        <end position="94"/>
    </location>
</feature>
<evidence type="ECO:0000259" key="3">
    <source>
        <dbReference type="PROSITE" id="PS50850"/>
    </source>
</evidence>
<keyword evidence="5" id="KW-1185">Reference proteome</keyword>
<dbReference type="SUPFAM" id="SSF103473">
    <property type="entry name" value="MFS general substrate transporter"/>
    <property type="match status" value="1"/>
</dbReference>
<dbReference type="Proteomes" id="UP000738349">
    <property type="component" value="Unassembled WGS sequence"/>
</dbReference>
<keyword evidence="2" id="KW-0812">Transmembrane</keyword>
<dbReference type="InterPro" id="IPR036259">
    <property type="entry name" value="MFS_trans_sf"/>
</dbReference>
<gene>
    <name evidence="4" type="ORF">EDB81DRAFT_834158</name>
</gene>
<dbReference type="GO" id="GO:0016020">
    <property type="term" value="C:membrane"/>
    <property type="evidence" value="ECO:0007669"/>
    <property type="project" value="UniProtKB-SubCell"/>
</dbReference>
<organism evidence="4 5">
    <name type="scientific">Dactylonectria macrodidyma</name>
    <dbReference type="NCBI Taxonomy" id="307937"/>
    <lineage>
        <taxon>Eukaryota</taxon>
        <taxon>Fungi</taxon>
        <taxon>Dikarya</taxon>
        <taxon>Ascomycota</taxon>
        <taxon>Pezizomycotina</taxon>
        <taxon>Sordariomycetes</taxon>
        <taxon>Hypocreomycetidae</taxon>
        <taxon>Hypocreales</taxon>
        <taxon>Nectriaceae</taxon>
        <taxon>Dactylonectria</taxon>
    </lineage>
</organism>
<dbReference type="PROSITE" id="PS50850">
    <property type="entry name" value="MFS"/>
    <property type="match status" value="1"/>
</dbReference>
<dbReference type="InterPro" id="IPR020846">
    <property type="entry name" value="MFS_dom"/>
</dbReference>
<keyword evidence="2" id="KW-0472">Membrane</keyword>
<dbReference type="AlphaFoldDB" id="A0A9P9CYF1"/>
<feature type="transmembrane region" description="Helical" evidence="2">
    <location>
        <begin position="9"/>
        <end position="33"/>
    </location>
</feature>
<feature type="transmembrane region" description="Helical" evidence="2">
    <location>
        <begin position="45"/>
        <end position="63"/>
    </location>
</feature>
<comment type="caution">
    <text evidence="4">The sequence shown here is derived from an EMBL/GenBank/DDBJ whole genome shotgun (WGS) entry which is preliminary data.</text>
</comment>
<comment type="subcellular location">
    <subcellularLocation>
        <location evidence="1">Membrane</location>
        <topology evidence="1">Multi-pass membrane protein</topology>
    </subcellularLocation>
</comment>
<sequence>MRLITLEKVLCRVVAAFGFVAPVWTISMVSGIVTQLGGALNDTQNVSWLISGWSVAGAVSFSIAGSFSDIFGRRFVILLCQFLTIVSCVCSLPIDRFLALWNKLVRAS</sequence>